<dbReference type="GO" id="GO:0046872">
    <property type="term" value="F:metal ion binding"/>
    <property type="evidence" value="ECO:0007669"/>
    <property type="project" value="UniProtKB-KW"/>
</dbReference>
<evidence type="ECO:0000256" key="6">
    <source>
        <dbReference type="ARBA" id="ARBA00022833"/>
    </source>
</evidence>
<reference evidence="12 13" key="1">
    <citation type="submission" date="2019-02" db="EMBL/GenBank/DDBJ databases">
        <title>Deep-cultivation of Planctomycetes and their phenomic and genomic characterization uncovers novel biology.</title>
        <authorList>
            <person name="Wiegand S."/>
            <person name="Jogler M."/>
            <person name="Boedeker C."/>
            <person name="Pinto D."/>
            <person name="Vollmers J."/>
            <person name="Rivas-Marin E."/>
            <person name="Kohn T."/>
            <person name="Peeters S.H."/>
            <person name="Heuer A."/>
            <person name="Rast P."/>
            <person name="Oberbeckmann S."/>
            <person name="Bunk B."/>
            <person name="Jeske O."/>
            <person name="Meyerdierks A."/>
            <person name="Storesund J.E."/>
            <person name="Kallscheuer N."/>
            <person name="Luecker S."/>
            <person name="Lage O.M."/>
            <person name="Pohl T."/>
            <person name="Merkel B.J."/>
            <person name="Hornburger P."/>
            <person name="Mueller R.-W."/>
            <person name="Bruemmer F."/>
            <person name="Labrenz M."/>
            <person name="Spormann A.M."/>
            <person name="Op den Camp H."/>
            <person name="Overmann J."/>
            <person name="Amann R."/>
            <person name="Jetten M.S.M."/>
            <person name="Mascher T."/>
            <person name="Medema M.H."/>
            <person name="Devos D.P."/>
            <person name="Kaster A.-K."/>
            <person name="Ovreas L."/>
            <person name="Rohde M."/>
            <person name="Galperin M.Y."/>
            <person name="Jogler C."/>
        </authorList>
    </citation>
    <scope>NUCLEOTIDE SEQUENCE [LARGE SCALE GENOMIC DNA]</scope>
    <source>
        <strain evidence="12 13">Pla133</strain>
    </source>
</reference>
<dbReference type="EC" id="3.4.24.55" evidence="12"/>
<dbReference type="RefSeq" id="WP_145168267.1">
    <property type="nucleotide sequence ID" value="NZ_CP036287.1"/>
</dbReference>
<keyword evidence="4" id="KW-0479">Metal-binding</keyword>
<dbReference type="PANTHER" id="PTHR43690:SF17">
    <property type="entry name" value="PROTEIN YHJJ"/>
    <property type="match status" value="1"/>
</dbReference>
<evidence type="ECO:0000259" key="10">
    <source>
        <dbReference type="Pfam" id="PF00675"/>
    </source>
</evidence>
<dbReference type="Pfam" id="PF00675">
    <property type="entry name" value="Peptidase_M16"/>
    <property type="match status" value="1"/>
</dbReference>
<evidence type="ECO:0000256" key="8">
    <source>
        <dbReference type="RuleBase" id="RU004447"/>
    </source>
</evidence>
<dbReference type="InterPro" id="IPR050626">
    <property type="entry name" value="Peptidase_M16"/>
</dbReference>
<keyword evidence="3 12" id="KW-0645">Protease</keyword>
<evidence type="ECO:0000256" key="3">
    <source>
        <dbReference type="ARBA" id="ARBA00022670"/>
    </source>
</evidence>
<evidence type="ECO:0000256" key="4">
    <source>
        <dbReference type="ARBA" id="ARBA00022723"/>
    </source>
</evidence>
<dbReference type="EMBL" id="CP036287">
    <property type="protein sequence ID" value="QDU65691.1"/>
    <property type="molecule type" value="Genomic_DNA"/>
</dbReference>
<dbReference type="AlphaFoldDB" id="A0A518BFD4"/>
<dbReference type="Proteomes" id="UP000316921">
    <property type="component" value="Chromosome"/>
</dbReference>
<feature type="domain" description="Peptidase M16 C-terminal" evidence="11">
    <location>
        <begin position="189"/>
        <end position="365"/>
    </location>
</feature>
<keyword evidence="6" id="KW-0862">Zinc</keyword>
<dbReference type="InterPro" id="IPR011765">
    <property type="entry name" value="Pept_M16_N"/>
</dbReference>
<name>A0A518BFD4_9BACT</name>
<feature type="region of interest" description="Disordered" evidence="9">
    <location>
        <begin position="1"/>
        <end position="25"/>
    </location>
</feature>
<keyword evidence="5 12" id="KW-0378">Hydrolase</keyword>
<dbReference type="GO" id="GO:0004222">
    <property type="term" value="F:metalloendopeptidase activity"/>
    <property type="evidence" value="ECO:0007669"/>
    <property type="project" value="UniProtKB-EC"/>
</dbReference>
<evidence type="ECO:0000256" key="9">
    <source>
        <dbReference type="SAM" id="MobiDB-lite"/>
    </source>
</evidence>
<sequence length="438" mass="48512">MPRTTSTKSRRSPQPPESRGGADITEHRLGNGLRVLVAERHLDPVVAVMLFYRVGARDETEREAGLSHFLEHMMFKGSAAFGKGAVDEVTARLGGQNNAFTGYDHTAYWFEFASDRWEQALAMEADRMGGLLLEPAEFDSEREVVLEELAMGEDDPWTALAKRVEAALFQRHAYGRPIIGTTQSLGGTSVDDMRAFHRRFYVPANATLVVCGDVTPTAALRAARRHFGHLPTSPAPERPFAPVLEEPAGEVRLEMRWPDPGKRLCMAWPTVPVGSREDDLLDVILTLLTTGRRALLQRRLVLDGDLATSVSASNDTRVDGGAFWLMVDATSAADAAEVEAAVNEELEYLRTERLPLREIRRAVDLLAASEAYEAETVSDLANELGGFAVDADWRLALDTRGRLCDLKPVEVRDAAAKFLDRRRRVVGWSLPDDSRFDV</sequence>
<dbReference type="Gene3D" id="3.30.830.10">
    <property type="entry name" value="Metalloenzyme, LuxS/M16 peptidase-like"/>
    <property type="match status" value="2"/>
</dbReference>
<dbReference type="Pfam" id="PF05193">
    <property type="entry name" value="Peptidase_M16_C"/>
    <property type="match status" value="1"/>
</dbReference>
<dbReference type="PANTHER" id="PTHR43690">
    <property type="entry name" value="NARDILYSIN"/>
    <property type="match status" value="1"/>
</dbReference>
<accession>A0A518BFD4</accession>
<keyword evidence="13" id="KW-1185">Reference proteome</keyword>
<dbReference type="InterPro" id="IPR011249">
    <property type="entry name" value="Metalloenz_LuxS/M16"/>
</dbReference>
<evidence type="ECO:0000256" key="2">
    <source>
        <dbReference type="ARBA" id="ARBA00007261"/>
    </source>
</evidence>
<dbReference type="KEGG" id="pbap:Pla133_07560"/>
<evidence type="ECO:0000256" key="1">
    <source>
        <dbReference type="ARBA" id="ARBA00001947"/>
    </source>
</evidence>
<keyword evidence="7" id="KW-0482">Metalloprotease</keyword>
<evidence type="ECO:0000259" key="11">
    <source>
        <dbReference type="Pfam" id="PF05193"/>
    </source>
</evidence>
<proteinExistence type="inferred from homology"/>
<organism evidence="12 13">
    <name type="scientific">Engelhardtia mirabilis</name>
    <dbReference type="NCBI Taxonomy" id="2528011"/>
    <lineage>
        <taxon>Bacteria</taxon>
        <taxon>Pseudomonadati</taxon>
        <taxon>Planctomycetota</taxon>
        <taxon>Planctomycetia</taxon>
        <taxon>Planctomycetia incertae sedis</taxon>
        <taxon>Engelhardtia</taxon>
    </lineage>
</organism>
<dbReference type="SUPFAM" id="SSF63411">
    <property type="entry name" value="LuxS/MPP-like metallohydrolase"/>
    <property type="match status" value="2"/>
</dbReference>
<protein>
    <submittedName>
        <fullName evidence="12">Protease 3</fullName>
        <ecNumber evidence="12">3.4.24.55</ecNumber>
    </submittedName>
</protein>
<dbReference type="InterPro" id="IPR007863">
    <property type="entry name" value="Peptidase_M16_C"/>
</dbReference>
<dbReference type="PROSITE" id="PS00143">
    <property type="entry name" value="INSULINASE"/>
    <property type="match status" value="1"/>
</dbReference>
<comment type="cofactor">
    <cofactor evidence="1">
        <name>Zn(2+)</name>
        <dbReference type="ChEBI" id="CHEBI:29105"/>
    </cofactor>
</comment>
<dbReference type="InterPro" id="IPR001431">
    <property type="entry name" value="Pept_M16_Zn_BS"/>
</dbReference>
<gene>
    <name evidence="12" type="primary">ptrA</name>
    <name evidence="12" type="ORF">Pla133_07560</name>
</gene>
<dbReference type="GO" id="GO:0006508">
    <property type="term" value="P:proteolysis"/>
    <property type="evidence" value="ECO:0007669"/>
    <property type="project" value="UniProtKB-KW"/>
</dbReference>
<comment type="similarity">
    <text evidence="2 8">Belongs to the peptidase M16 family.</text>
</comment>
<feature type="domain" description="Peptidase M16 N-terminal" evidence="10">
    <location>
        <begin position="34"/>
        <end position="181"/>
    </location>
</feature>
<evidence type="ECO:0000256" key="7">
    <source>
        <dbReference type="ARBA" id="ARBA00023049"/>
    </source>
</evidence>
<evidence type="ECO:0000313" key="12">
    <source>
        <dbReference type="EMBL" id="QDU65691.1"/>
    </source>
</evidence>
<evidence type="ECO:0000256" key="5">
    <source>
        <dbReference type="ARBA" id="ARBA00022801"/>
    </source>
</evidence>
<evidence type="ECO:0000313" key="13">
    <source>
        <dbReference type="Proteomes" id="UP000316921"/>
    </source>
</evidence>